<dbReference type="SUPFAM" id="SSF52518">
    <property type="entry name" value="Thiamin diphosphate-binding fold (THDP-binding)"/>
    <property type="match status" value="1"/>
</dbReference>
<dbReference type="InterPro" id="IPR009014">
    <property type="entry name" value="Transketo_C/PFOR_II"/>
</dbReference>
<accession>A0A2M9Y700</accession>
<evidence type="ECO:0000313" key="5">
    <source>
        <dbReference type="EMBL" id="TGK95691.1"/>
    </source>
</evidence>
<dbReference type="Gene3D" id="3.40.50.970">
    <property type="match status" value="1"/>
</dbReference>
<comment type="cofactor">
    <cofactor evidence="1">
        <name>thiamine diphosphate</name>
        <dbReference type="ChEBI" id="CHEBI:58937"/>
    </cofactor>
</comment>
<proteinExistence type="inferred from homology"/>
<evidence type="ECO:0000256" key="3">
    <source>
        <dbReference type="ARBA" id="ARBA00023052"/>
    </source>
</evidence>
<dbReference type="Proteomes" id="UP000297891">
    <property type="component" value="Unassembled WGS sequence"/>
</dbReference>
<evidence type="ECO:0000256" key="1">
    <source>
        <dbReference type="ARBA" id="ARBA00001964"/>
    </source>
</evidence>
<dbReference type="PANTHER" id="PTHR43825:SF1">
    <property type="entry name" value="TRANSKETOLASE-LIKE PYRIMIDINE-BINDING DOMAIN-CONTAINING PROTEIN"/>
    <property type="match status" value="1"/>
</dbReference>
<dbReference type="EMBL" id="RQFP01000001">
    <property type="protein sequence ID" value="TGK95691.1"/>
    <property type="molecule type" value="Genomic_DNA"/>
</dbReference>
<dbReference type="RefSeq" id="WP_100789346.1">
    <property type="nucleotide sequence ID" value="NZ_NPDQ01000001.1"/>
</dbReference>
<evidence type="ECO:0000313" key="6">
    <source>
        <dbReference type="Proteomes" id="UP000297891"/>
    </source>
</evidence>
<dbReference type="PANTHER" id="PTHR43825">
    <property type="entry name" value="PYRUVATE DEHYDROGENASE E1 COMPONENT"/>
    <property type="match status" value="1"/>
</dbReference>
<protein>
    <submittedName>
        <fullName evidence="5">Transketolase family protein</fullName>
    </submittedName>
</protein>
<dbReference type="FunFam" id="3.40.50.970:FF:000129">
    <property type="entry name" value="Transketolase"/>
    <property type="match status" value="1"/>
</dbReference>
<sequence>MGAPSQSTADKKATRDAYGEALVELGASRQDVVVLDADLSGSTKTADFKKKYPERFFNVGVAEQNLVGHAAGLALSGFVPFASSFAMFLSGRAWEVVRNSVVYPKVNVKLVASHGGITVGEDGASHQCIEDFAIMRVIPEMTVICPSDFNETKQVIHAIADYKGPVYVRVGRPAIPVIERENYKFQIGKAEVMAEGKDVCIIANGVMVNEAITAVSLLKEKGINASLLNMATIKPLDKDAIIAKAKECGAVVTCEEHNVIGGLGSAVSELLSEEYPVPVIKVGMKDTFGKSGTWSGLLDYFGLRAKDVVSHAELAISKKKK</sequence>
<gene>
    <name evidence="5" type="ORF">EHQ30_03380</name>
</gene>
<dbReference type="InterPro" id="IPR033248">
    <property type="entry name" value="Transketolase_C"/>
</dbReference>
<evidence type="ECO:0000256" key="2">
    <source>
        <dbReference type="ARBA" id="ARBA00007131"/>
    </source>
</evidence>
<comment type="similarity">
    <text evidence="2">Belongs to the transketolase family.</text>
</comment>
<name>A0A2M9Y700_9LEPT</name>
<dbReference type="Pfam" id="PF02779">
    <property type="entry name" value="Transket_pyr"/>
    <property type="match status" value="1"/>
</dbReference>
<dbReference type="OrthoDB" id="9803371at2"/>
<dbReference type="SUPFAM" id="SSF52922">
    <property type="entry name" value="TK C-terminal domain-like"/>
    <property type="match status" value="1"/>
</dbReference>
<reference evidence="5" key="1">
    <citation type="journal article" date="2019" name="PLoS Negl. Trop. Dis.">
        <title>Revisiting the worldwide diversity of Leptospira species in the environment.</title>
        <authorList>
            <person name="Vincent A.T."/>
            <person name="Schiettekatte O."/>
            <person name="Bourhy P."/>
            <person name="Veyrier F.J."/>
            <person name="Picardeau M."/>
        </authorList>
    </citation>
    <scope>NUCLEOTIDE SEQUENCE [LARGE SCALE GENOMIC DNA]</scope>
    <source>
        <strain evidence="5">201800277</strain>
    </source>
</reference>
<keyword evidence="6" id="KW-1185">Reference proteome</keyword>
<evidence type="ECO:0000259" key="4">
    <source>
        <dbReference type="SMART" id="SM00861"/>
    </source>
</evidence>
<dbReference type="Pfam" id="PF02780">
    <property type="entry name" value="Transketolase_C"/>
    <property type="match status" value="1"/>
</dbReference>
<organism evidence="5 6">
    <name type="scientific">Leptospira brenneri</name>
    <dbReference type="NCBI Taxonomy" id="2023182"/>
    <lineage>
        <taxon>Bacteria</taxon>
        <taxon>Pseudomonadati</taxon>
        <taxon>Spirochaetota</taxon>
        <taxon>Spirochaetia</taxon>
        <taxon>Leptospirales</taxon>
        <taxon>Leptospiraceae</taxon>
        <taxon>Leptospira</taxon>
    </lineage>
</organism>
<dbReference type="InterPro" id="IPR051157">
    <property type="entry name" value="PDH/Transketolase"/>
</dbReference>
<dbReference type="InterPro" id="IPR029061">
    <property type="entry name" value="THDP-binding"/>
</dbReference>
<feature type="domain" description="Transketolase-like pyrimidine-binding" evidence="4">
    <location>
        <begin position="12"/>
        <end position="177"/>
    </location>
</feature>
<dbReference type="Gene3D" id="3.40.50.920">
    <property type="match status" value="1"/>
</dbReference>
<dbReference type="SMART" id="SM00861">
    <property type="entry name" value="Transket_pyr"/>
    <property type="match status" value="1"/>
</dbReference>
<dbReference type="AlphaFoldDB" id="A0A2M9Y700"/>
<keyword evidence="3" id="KW-0786">Thiamine pyrophosphate</keyword>
<dbReference type="InterPro" id="IPR005475">
    <property type="entry name" value="Transketolase-like_Pyr-bd"/>
</dbReference>
<comment type="caution">
    <text evidence="5">The sequence shown here is derived from an EMBL/GenBank/DDBJ whole genome shotgun (WGS) entry which is preliminary data.</text>
</comment>
<dbReference type="CDD" id="cd07033">
    <property type="entry name" value="TPP_PYR_DXS_TK_like"/>
    <property type="match status" value="1"/>
</dbReference>